<dbReference type="Proteomes" id="UP001642487">
    <property type="component" value="Chromosome 11"/>
</dbReference>
<evidence type="ECO:0000313" key="1">
    <source>
        <dbReference type="EMBL" id="CAK9313299.1"/>
    </source>
</evidence>
<reference evidence="1 2" key="1">
    <citation type="submission" date="2024-03" db="EMBL/GenBank/DDBJ databases">
        <authorList>
            <person name="Gkanogiannis A."/>
            <person name="Becerra Lopez-Lavalle L."/>
        </authorList>
    </citation>
    <scope>NUCLEOTIDE SEQUENCE [LARGE SCALE GENOMIC DNA]</scope>
</reference>
<sequence length="121" mass="14102">MVQEDLVLSLTVQKLKLKIEEQFQIESEGPSFFCLFLPRNRISLNPFQNNPFHSSCSSFDFPLSQNQRIFNFDLIFPNSIISTPWNCGKGCSRPKFDFSDHSFLDFSSVFGSPFHWRMFCS</sequence>
<protein>
    <submittedName>
        <fullName evidence="1">Uncharacterized protein</fullName>
    </submittedName>
</protein>
<dbReference type="EMBL" id="OZ021745">
    <property type="protein sequence ID" value="CAK9313299.1"/>
    <property type="molecule type" value="Genomic_DNA"/>
</dbReference>
<gene>
    <name evidence="1" type="ORF">CITCOLO1_LOCUS5013</name>
</gene>
<keyword evidence="2" id="KW-1185">Reference proteome</keyword>
<accession>A0ABP0XYR5</accession>
<evidence type="ECO:0000313" key="2">
    <source>
        <dbReference type="Proteomes" id="UP001642487"/>
    </source>
</evidence>
<proteinExistence type="predicted"/>
<name>A0ABP0XYR5_9ROSI</name>
<organism evidence="1 2">
    <name type="scientific">Citrullus colocynthis</name>
    <name type="common">colocynth</name>
    <dbReference type="NCBI Taxonomy" id="252529"/>
    <lineage>
        <taxon>Eukaryota</taxon>
        <taxon>Viridiplantae</taxon>
        <taxon>Streptophyta</taxon>
        <taxon>Embryophyta</taxon>
        <taxon>Tracheophyta</taxon>
        <taxon>Spermatophyta</taxon>
        <taxon>Magnoliopsida</taxon>
        <taxon>eudicotyledons</taxon>
        <taxon>Gunneridae</taxon>
        <taxon>Pentapetalae</taxon>
        <taxon>rosids</taxon>
        <taxon>fabids</taxon>
        <taxon>Cucurbitales</taxon>
        <taxon>Cucurbitaceae</taxon>
        <taxon>Benincaseae</taxon>
        <taxon>Citrullus</taxon>
    </lineage>
</organism>